<dbReference type="OrthoDB" id="8243410at2"/>
<keyword evidence="1" id="KW-1133">Transmembrane helix</keyword>
<organism evidence="2 3">
    <name type="scientific">Rhodopseudomonas palustris (strain DX-1)</name>
    <dbReference type="NCBI Taxonomy" id="652103"/>
    <lineage>
        <taxon>Bacteria</taxon>
        <taxon>Pseudomonadati</taxon>
        <taxon>Pseudomonadota</taxon>
        <taxon>Alphaproteobacteria</taxon>
        <taxon>Hyphomicrobiales</taxon>
        <taxon>Nitrobacteraceae</taxon>
        <taxon>Rhodopseudomonas</taxon>
    </lineage>
</organism>
<dbReference type="EMBL" id="CP002418">
    <property type="protein sequence ID" value="ADU44383.1"/>
    <property type="molecule type" value="Genomic_DNA"/>
</dbReference>
<evidence type="ECO:0000313" key="2">
    <source>
        <dbReference type="EMBL" id="ADU44383.1"/>
    </source>
</evidence>
<dbReference type="eggNOG" id="ENOG50314XU">
    <property type="taxonomic scope" value="Bacteria"/>
</dbReference>
<name>E6VJD7_RHOPX</name>
<protein>
    <submittedName>
        <fullName evidence="2">Uncharacterized protein</fullName>
    </submittedName>
</protein>
<feature type="transmembrane region" description="Helical" evidence="1">
    <location>
        <begin position="25"/>
        <end position="43"/>
    </location>
</feature>
<evidence type="ECO:0000256" key="1">
    <source>
        <dbReference type="SAM" id="Phobius"/>
    </source>
</evidence>
<dbReference type="Proteomes" id="UP000001402">
    <property type="component" value="Chromosome"/>
</dbReference>
<keyword evidence="1" id="KW-0472">Membrane</keyword>
<proteinExistence type="predicted"/>
<dbReference type="AlphaFoldDB" id="E6VJD7"/>
<dbReference type="BioCyc" id="RPAL652103:RPDX1_RS13780-MONOMER"/>
<gene>
    <name evidence="2" type="ordered locus">Rpdx1_2800</name>
</gene>
<evidence type="ECO:0000313" key="3">
    <source>
        <dbReference type="Proteomes" id="UP000001402"/>
    </source>
</evidence>
<reference evidence="2" key="1">
    <citation type="submission" date="2010-12" db="EMBL/GenBank/DDBJ databases">
        <title>Complete sequence of Rhodopseudomonas palustris DX-1.</title>
        <authorList>
            <consortium name="US DOE Joint Genome Institute"/>
            <person name="Lucas S."/>
            <person name="Copeland A."/>
            <person name="Lapidus A."/>
            <person name="Cheng J.-F."/>
            <person name="Goodwin L."/>
            <person name="Pitluck S."/>
            <person name="Misra M."/>
            <person name="Chertkov O."/>
            <person name="Detter J.C."/>
            <person name="Han C."/>
            <person name="Tapia R."/>
            <person name="Land M."/>
            <person name="Hauser L."/>
            <person name="Kyrpides N."/>
            <person name="Ivanova N."/>
            <person name="Ovchinnikova G."/>
            <person name="Logan B."/>
            <person name="Oda Y."/>
            <person name="Harwood C."/>
            <person name="Woyke T."/>
        </authorList>
    </citation>
    <scope>NUCLEOTIDE SEQUENCE [LARGE SCALE GENOMIC DNA]</scope>
    <source>
        <strain evidence="2">DX-1</strain>
    </source>
</reference>
<dbReference type="KEGG" id="rpx:Rpdx1_2800"/>
<sequence>MSSQVPERMSFGGFLRWATTPPQAYAMYFVCVVLVGGVSFYIGTLKPRHTPGLPPAPAAVAPPGN</sequence>
<accession>E6VJD7</accession>
<dbReference type="HOGENOM" id="CLU_2876954_0_0_5"/>
<keyword evidence="1" id="KW-0812">Transmembrane</keyword>